<dbReference type="InterPro" id="IPR013108">
    <property type="entry name" value="Amidohydro_3"/>
</dbReference>
<evidence type="ECO:0000259" key="1">
    <source>
        <dbReference type="Pfam" id="PF07969"/>
    </source>
</evidence>
<dbReference type="EMBL" id="KE344806">
    <property type="protein sequence ID" value="EXB80249.1"/>
    <property type="molecule type" value="Genomic_DNA"/>
</dbReference>
<evidence type="ECO:0000313" key="2">
    <source>
        <dbReference type="EMBL" id="EXB80249.1"/>
    </source>
</evidence>
<dbReference type="AlphaFoldDB" id="W9RAT5"/>
<feature type="domain" description="Amidohydrolase 3" evidence="1">
    <location>
        <begin position="88"/>
        <end position="229"/>
    </location>
</feature>
<name>W9RAT5_9ROSA</name>
<evidence type="ECO:0000313" key="3">
    <source>
        <dbReference type="Proteomes" id="UP000030645"/>
    </source>
</evidence>
<dbReference type="GO" id="GO:0016810">
    <property type="term" value="F:hydrolase activity, acting on carbon-nitrogen (but not peptide) bonds"/>
    <property type="evidence" value="ECO:0007669"/>
    <property type="project" value="InterPro"/>
</dbReference>
<dbReference type="SUPFAM" id="SSF51556">
    <property type="entry name" value="Metallo-dependent hydrolases"/>
    <property type="match status" value="1"/>
</dbReference>
<keyword evidence="3" id="KW-1185">Reference proteome</keyword>
<dbReference type="PANTHER" id="PTHR22642:SF2">
    <property type="entry name" value="PROTEIN LONG AFTER FAR-RED 3"/>
    <property type="match status" value="1"/>
</dbReference>
<dbReference type="STRING" id="981085.W9RAT5"/>
<protein>
    <submittedName>
        <fullName evidence="2">Putative amidohydrolase ytcJ</fullName>
    </submittedName>
</protein>
<dbReference type="Gene3D" id="2.30.40.10">
    <property type="entry name" value="Urease, subunit C, domain 1"/>
    <property type="match status" value="1"/>
</dbReference>
<reference evidence="3" key="1">
    <citation type="submission" date="2013-01" db="EMBL/GenBank/DDBJ databases">
        <title>Draft Genome Sequence of a Mulberry Tree, Morus notabilis C.K. Schneid.</title>
        <authorList>
            <person name="He N."/>
            <person name="Zhao S."/>
        </authorList>
    </citation>
    <scope>NUCLEOTIDE SEQUENCE</scope>
</reference>
<organism evidence="2 3">
    <name type="scientific">Morus notabilis</name>
    <dbReference type="NCBI Taxonomy" id="981085"/>
    <lineage>
        <taxon>Eukaryota</taxon>
        <taxon>Viridiplantae</taxon>
        <taxon>Streptophyta</taxon>
        <taxon>Embryophyta</taxon>
        <taxon>Tracheophyta</taxon>
        <taxon>Spermatophyta</taxon>
        <taxon>Magnoliopsida</taxon>
        <taxon>eudicotyledons</taxon>
        <taxon>Gunneridae</taxon>
        <taxon>Pentapetalae</taxon>
        <taxon>rosids</taxon>
        <taxon>fabids</taxon>
        <taxon>Rosales</taxon>
        <taxon>Moraceae</taxon>
        <taxon>Moreae</taxon>
        <taxon>Morus</taxon>
    </lineage>
</organism>
<dbReference type="Gene3D" id="3.10.310.70">
    <property type="match status" value="1"/>
</dbReference>
<keyword evidence="2" id="KW-0378">Hydrolase</keyword>
<sequence>MKPSSSFIFLASASIALIFAIVASSPVRLCLRLFNWKTTADLVVRNAIVYTSNDSLPFVDSIAVHHGRILRLGNYSSLKELVGYGTKELDLKGKIVVPGFIDSHLHFIWGGRQLTEVDLRGINKKDDFVRRVKEAARNAKPGSWIFGGGWNNDLWGGDLPTASWIDHITLDNPVWLSRMDRHMGLANTAALKVARIINASEDPHGGIIMRTASGGNGRGIRKEETFKEAAMNRGKVVNAEGHQRRSLARRNHGKDFCNTTYAKEKKESEVVKSWKLAVVVNKKSVGWTWEAIKNELERKLSRSTELVPLAANRSARNSWIGIEGLPLNLWNYHVFKIIGDNCSGLVEIAEDTLGQSFLLFAKIKVRGFKDGFMSPIMEVSCQGERIHLGLFNLENNQPYSTLSNGRTSGLIWRSIEMTGDAIVGKADCINKDFGIIFLKRGNTSYTGNTSDEEAATDGDKSEIPIVKATGFNGVSKERGSEGEKSVGKIVMSSFMSWVTRGKRLRGNVSCAQGNLPHEEGRLGSIVEEHPSI</sequence>
<dbReference type="InterPro" id="IPR011059">
    <property type="entry name" value="Metal-dep_hydrolase_composite"/>
</dbReference>
<dbReference type="SUPFAM" id="SSF51338">
    <property type="entry name" value="Composite domain of metallo-dependent hydrolases"/>
    <property type="match status" value="1"/>
</dbReference>
<dbReference type="MEROPS" id="M38.001"/>
<dbReference type="PANTHER" id="PTHR22642">
    <property type="entry name" value="IMIDAZOLONEPROPIONASE"/>
    <property type="match status" value="1"/>
</dbReference>
<dbReference type="eggNOG" id="ENOG502QSHE">
    <property type="taxonomic scope" value="Eukaryota"/>
</dbReference>
<accession>W9RAT5</accession>
<dbReference type="InterPro" id="IPR032466">
    <property type="entry name" value="Metal_Hydrolase"/>
</dbReference>
<gene>
    <name evidence="2" type="ORF">L484_025102</name>
</gene>
<dbReference type="Pfam" id="PF07969">
    <property type="entry name" value="Amidohydro_3"/>
    <property type="match status" value="1"/>
</dbReference>
<proteinExistence type="predicted"/>
<dbReference type="Proteomes" id="UP000030645">
    <property type="component" value="Unassembled WGS sequence"/>
</dbReference>
<dbReference type="Gene3D" id="3.20.20.140">
    <property type="entry name" value="Metal-dependent hydrolases"/>
    <property type="match status" value="1"/>
</dbReference>